<dbReference type="EMBL" id="BKCJ011112346">
    <property type="protein sequence ID" value="GFC87830.1"/>
    <property type="molecule type" value="Genomic_DNA"/>
</dbReference>
<dbReference type="AlphaFoldDB" id="A0A699RN01"/>
<comment type="caution">
    <text evidence="1">The sequence shown here is derived from an EMBL/GenBank/DDBJ whole genome shotgun (WGS) entry which is preliminary data.</text>
</comment>
<evidence type="ECO:0000313" key="1">
    <source>
        <dbReference type="EMBL" id="GFC87830.1"/>
    </source>
</evidence>
<accession>A0A699RN01</accession>
<name>A0A699RN01_TANCI</name>
<organism evidence="1">
    <name type="scientific">Tanacetum cinerariifolium</name>
    <name type="common">Dalmatian daisy</name>
    <name type="synonym">Chrysanthemum cinerariifolium</name>
    <dbReference type="NCBI Taxonomy" id="118510"/>
    <lineage>
        <taxon>Eukaryota</taxon>
        <taxon>Viridiplantae</taxon>
        <taxon>Streptophyta</taxon>
        <taxon>Embryophyta</taxon>
        <taxon>Tracheophyta</taxon>
        <taxon>Spermatophyta</taxon>
        <taxon>Magnoliopsida</taxon>
        <taxon>eudicotyledons</taxon>
        <taxon>Gunneridae</taxon>
        <taxon>Pentapetalae</taxon>
        <taxon>asterids</taxon>
        <taxon>campanulids</taxon>
        <taxon>Asterales</taxon>
        <taxon>Asteraceae</taxon>
        <taxon>Asteroideae</taxon>
        <taxon>Anthemideae</taxon>
        <taxon>Anthemidinae</taxon>
        <taxon>Tanacetum</taxon>
    </lineage>
</organism>
<sequence>DHTEETSSGSTTTHADNSLSKYDLFLLEIEPDQGELSNFAMEAILGEPHVYVPNVLPTHPTLFQDLEFSSSDDSLGSSLEGTSLSWMSRISISIPLDQAQVWGIVSNSRLG</sequence>
<feature type="non-terminal residue" evidence="1">
    <location>
        <position position="1"/>
    </location>
</feature>
<gene>
    <name evidence="1" type="ORF">Tci_859800</name>
</gene>
<proteinExistence type="predicted"/>
<reference evidence="1" key="1">
    <citation type="journal article" date="2019" name="Sci. Rep.">
        <title>Draft genome of Tanacetum cinerariifolium, the natural source of mosquito coil.</title>
        <authorList>
            <person name="Yamashiro T."/>
            <person name="Shiraishi A."/>
            <person name="Satake H."/>
            <person name="Nakayama K."/>
        </authorList>
    </citation>
    <scope>NUCLEOTIDE SEQUENCE</scope>
</reference>
<protein>
    <submittedName>
        <fullName evidence="1">Uncharacterized protein</fullName>
    </submittedName>
</protein>